<reference evidence="2" key="1">
    <citation type="submission" date="2013-04" db="EMBL/GenBank/DDBJ databases">
        <authorList>
            <person name="Qu J."/>
            <person name="Murali S.C."/>
            <person name="Bandaranaike D."/>
            <person name="Bellair M."/>
            <person name="Blankenburg K."/>
            <person name="Chao H."/>
            <person name="Dinh H."/>
            <person name="Doddapaneni H."/>
            <person name="Downs B."/>
            <person name="Dugan-Rocha S."/>
            <person name="Elkadiri S."/>
            <person name="Gnanaolivu R.D."/>
            <person name="Hernandez B."/>
            <person name="Javaid M."/>
            <person name="Jayaseelan J.C."/>
            <person name="Lee S."/>
            <person name="Li M."/>
            <person name="Ming W."/>
            <person name="Munidasa M."/>
            <person name="Muniz J."/>
            <person name="Nguyen L."/>
            <person name="Ongeri F."/>
            <person name="Osuji N."/>
            <person name="Pu L.-L."/>
            <person name="Puazo M."/>
            <person name="Qu C."/>
            <person name="Quiroz J."/>
            <person name="Raj R."/>
            <person name="Weissenberger G."/>
            <person name="Xin Y."/>
            <person name="Zou X."/>
            <person name="Han Y."/>
            <person name="Richards S."/>
            <person name="Worley K."/>
            <person name="Muzny D."/>
            <person name="Gibbs R."/>
        </authorList>
    </citation>
    <scope>NUCLEOTIDE SEQUENCE</scope>
    <source>
        <strain evidence="2">Sampled in the wild</strain>
    </source>
</reference>
<gene>
    <name evidence="2" type="ORF">J437_LFUL001168</name>
</gene>
<organism evidence="2 3">
    <name type="scientific">Ladona fulva</name>
    <name type="common">Scarce chaser dragonfly</name>
    <name type="synonym">Libellula fulva</name>
    <dbReference type="NCBI Taxonomy" id="123851"/>
    <lineage>
        <taxon>Eukaryota</taxon>
        <taxon>Metazoa</taxon>
        <taxon>Ecdysozoa</taxon>
        <taxon>Arthropoda</taxon>
        <taxon>Hexapoda</taxon>
        <taxon>Insecta</taxon>
        <taxon>Pterygota</taxon>
        <taxon>Palaeoptera</taxon>
        <taxon>Odonata</taxon>
        <taxon>Epiprocta</taxon>
        <taxon>Anisoptera</taxon>
        <taxon>Libelluloidea</taxon>
        <taxon>Libellulidae</taxon>
        <taxon>Ladona</taxon>
    </lineage>
</organism>
<protein>
    <submittedName>
        <fullName evidence="2">Uncharacterized protein</fullName>
    </submittedName>
</protein>
<keyword evidence="3" id="KW-1185">Reference proteome</keyword>
<comment type="caution">
    <text evidence="2">The sequence shown here is derived from an EMBL/GenBank/DDBJ whole genome shotgun (WGS) entry which is preliminary data.</text>
</comment>
<sequence length="73" mass="7918">MLGEEASKEGSPPTVLYRVPSGSASAEPSGDLAVFPGSILHLECLFSRKLGNPEWTWTSTFRHYLTDSSPSSF</sequence>
<proteinExistence type="predicted"/>
<feature type="region of interest" description="Disordered" evidence="1">
    <location>
        <begin position="1"/>
        <end position="27"/>
    </location>
</feature>
<evidence type="ECO:0000313" key="2">
    <source>
        <dbReference type="EMBL" id="KAG8223294.1"/>
    </source>
</evidence>
<dbReference type="OrthoDB" id="6127264at2759"/>
<evidence type="ECO:0000313" key="3">
    <source>
        <dbReference type="Proteomes" id="UP000792457"/>
    </source>
</evidence>
<dbReference type="AlphaFoldDB" id="A0A8K0NXE1"/>
<evidence type="ECO:0000256" key="1">
    <source>
        <dbReference type="SAM" id="MobiDB-lite"/>
    </source>
</evidence>
<name>A0A8K0NXE1_LADFU</name>
<accession>A0A8K0NXE1</accession>
<reference evidence="2" key="2">
    <citation type="submission" date="2017-10" db="EMBL/GenBank/DDBJ databases">
        <title>Ladona fulva Genome sequencing and assembly.</title>
        <authorList>
            <person name="Murali S."/>
            <person name="Richards S."/>
            <person name="Bandaranaike D."/>
            <person name="Bellair M."/>
            <person name="Blankenburg K."/>
            <person name="Chao H."/>
            <person name="Dinh H."/>
            <person name="Doddapaneni H."/>
            <person name="Dugan-Rocha S."/>
            <person name="Elkadiri S."/>
            <person name="Gnanaolivu R."/>
            <person name="Hernandez B."/>
            <person name="Skinner E."/>
            <person name="Javaid M."/>
            <person name="Lee S."/>
            <person name="Li M."/>
            <person name="Ming W."/>
            <person name="Munidasa M."/>
            <person name="Muniz J."/>
            <person name="Nguyen L."/>
            <person name="Hughes D."/>
            <person name="Osuji N."/>
            <person name="Pu L.-L."/>
            <person name="Puazo M."/>
            <person name="Qu C."/>
            <person name="Quiroz J."/>
            <person name="Raj R."/>
            <person name="Weissenberger G."/>
            <person name="Xin Y."/>
            <person name="Zou X."/>
            <person name="Han Y."/>
            <person name="Worley K."/>
            <person name="Muzny D."/>
            <person name="Gibbs R."/>
        </authorList>
    </citation>
    <scope>NUCLEOTIDE SEQUENCE</scope>
    <source>
        <strain evidence="2">Sampled in the wild</strain>
    </source>
</reference>
<dbReference type="EMBL" id="KZ308157">
    <property type="protein sequence ID" value="KAG8223294.1"/>
    <property type="molecule type" value="Genomic_DNA"/>
</dbReference>
<dbReference type="Proteomes" id="UP000792457">
    <property type="component" value="Unassembled WGS sequence"/>
</dbReference>